<evidence type="ECO:0000256" key="13">
    <source>
        <dbReference type="ARBA" id="ARBA00023145"/>
    </source>
</evidence>
<comment type="cofactor">
    <cofactor evidence="2">
        <name>Ca(2+)</name>
        <dbReference type="ChEBI" id="CHEBI:29108"/>
    </cofactor>
</comment>
<keyword evidence="13" id="KW-0865">Zymogen</keyword>
<evidence type="ECO:0000313" key="17">
    <source>
        <dbReference type="Proteomes" id="UP000615755"/>
    </source>
</evidence>
<evidence type="ECO:0000259" key="15">
    <source>
        <dbReference type="PROSITE" id="PS50093"/>
    </source>
</evidence>
<dbReference type="EMBL" id="AQGV01000012">
    <property type="protein sequence ID" value="MBE0367515.1"/>
    <property type="molecule type" value="Genomic_DNA"/>
</dbReference>
<sequence length="924" mass="101773">MKLSALMLALPTLGISISALAHNEESHRSFKPHTSEFVNTTHHGHHVPLENERAPSAVSVQLSDFNQVKRLSTTVQVAMACDLNALASANSTQLLIEIRNQGSTCINELFNANASIQQQVFTSDKMFAAANQAKLMATSYNGQGSSELESLFLFIRAGFYVEFYNDNVQFAAWLKPAVKGAIDAFVNNSHFYDSNDAHGQVLKEVITTMDSSEQQDVYLPVIKQWLTRFDQSYANVRNMHRAINGIFTVLYRGQWNDNFKALVKSDTQLVQLLSEFTKKAWLVGADAEYLMVNAAGELARLKAYKNTPIQTHVDTALIQLFSTYKSFGYGDAIWLNAADVATYYADCSKYNICGFETQLTAQALSQTYQCSDTVRIRSQDMTPAQHVSACSTMATEEVRFHTRLETNQTPVADDNNTFLQVNIFNSSDDYRKYAKAIFKIDTNNGGMYLEGDPSKVGNQANFIAYEATYAKPDHYVWNLEHEYVHYLDGRFDLYGDFNAPTEAIVWWSEGVAEYIANLNDNQAAIDTIKDGSTYSLEQVFATTYAGFDQDRIYRWGYLAVRFMFERHNDELNAMLARTRVGDWQGYKTLLSSWSSQYASEFTAWTQELASGTVNDAPIGVINGPYQGLINADIQFSSQGSSDPDGDIVTYLWQFGDGTQSNTANPIHRYANAGDYVVSLTVTDNNGASSTVTSSAVITGGDTSEPVLRKGIPLTISGAQDELSYYTIDVPVGATNLQVSTGEGTGDADLYVRFGSKPTLAEYDCRPYKGGSTEQCDIATPEAGIYHVMVRGYNSYADVRLLADFEQAAVALPDTCQTQGAVTSGRLISGKAVCLGNQAPMWFSMEDVSGHTQVKIETAHGTGDIALEYSNSGWPNDVNVDASSNNVGNIECINLNGQSQYWGYLKVSGTSAGTTIKVTYDEGGC</sequence>
<keyword evidence="9 14" id="KW-0732">Signal</keyword>
<evidence type="ECO:0000256" key="1">
    <source>
        <dbReference type="ARBA" id="ARBA00000424"/>
    </source>
</evidence>
<dbReference type="InterPro" id="IPR013783">
    <property type="entry name" value="Ig-like_fold"/>
</dbReference>
<keyword evidence="6" id="KW-0964">Secreted</keyword>
<dbReference type="SUPFAM" id="SSF49299">
    <property type="entry name" value="PKD domain"/>
    <property type="match status" value="1"/>
</dbReference>
<dbReference type="Gene3D" id="1.10.390.20">
    <property type="match status" value="1"/>
</dbReference>
<evidence type="ECO:0000256" key="5">
    <source>
        <dbReference type="ARBA" id="ARBA00012653"/>
    </source>
</evidence>
<organism evidence="16 17">
    <name type="scientific">Pseudoalteromonas aurantia 208</name>
    <dbReference type="NCBI Taxonomy" id="1314867"/>
    <lineage>
        <taxon>Bacteria</taxon>
        <taxon>Pseudomonadati</taxon>
        <taxon>Pseudomonadota</taxon>
        <taxon>Gammaproteobacteria</taxon>
        <taxon>Alteromonadales</taxon>
        <taxon>Pseudoalteromonadaceae</taxon>
        <taxon>Pseudoalteromonas</taxon>
    </lineage>
</organism>
<comment type="subcellular location">
    <subcellularLocation>
        <location evidence="4">Secreted</location>
    </subcellularLocation>
</comment>
<comment type="catalytic activity">
    <reaction evidence="1">
        <text>Digestion of native collagen in the triple helical region at Xaa-|-Gly bonds. With synthetic peptides, a preference is shown for Gly at P3 and P1', Pro and Ala at P2 and P2', and hydroxyproline, Ala or Arg at P3'.</text>
        <dbReference type="EC" id="3.4.24.3"/>
    </reaction>
</comment>
<dbReference type="Pfam" id="PF04151">
    <property type="entry name" value="PPC"/>
    <property type="match status" value="1"/>
</dbReference>
<dbReference type="RefSeq" id="WP_192506940.1">
    <property type="nucleotide sequence ID" value="NZ_AQGV01000012.1"/>
</dbReference>
<evidence type="ECO:0000256" key="9">
    <source>
        <dbReference type="ARBA" id="ARBA00022729"/>
    </source>
</evidence>
<dbReference type="InterPro" id="IPR007280">
    <property type="entry name" value="Peptidase_C_arc/bac"/>
</dbReference>
<evidence type="ECO:0000256" key="6">
    <source>
        <dbReference type="ARBA" id="ARBA00022525"/>
    </source>
</evidence>
<dbReference type="Gene3D" id="2.60.120.380">
    <property type="match status" value="2"/>
</dbReference>
<comment type="caution">
    <text evidence="16">The sequence shown here is derived from an EMBL/GenBank/DDBJ whole genome shotgun (WGS) entry which is preliminary data.</text>
</comment>
<protein>
    <recommendedName>
        <fullName evidence="5">microbial collagenase</fullName>
        <ecNumber evidence="5">3.4.24.3</ecNumber>
    </recommendedName>
</protein>
<dbReference type="InterPro" id="IPR013661">
    <property type="entry name" value="Peptidase_M9_N_dom"/>
</dbReference>
<gene>
    <name evidence="16" type="primary">colA</name>
    <name evidence="16" type="ORF">PAUR_a0883</name>
</gene>
<evidence type="ECO:0000256" key="7">
    <source>
        <dbReference type="ARBA" id="ARBA00022670"/>
    </source>
</evidence>
<evidence type="ECO:0000256" key="10">
    <source>
        <dbReference type="ARBA" id="ARBA00022801"/>
    </source>
</evidence>
<dbReference type="Gene3D" id="2.60.40.10">
    <property type="entry name" value="Immunoglobulins"/>
    <property type="match status" value="1"/>
</dbReference>
<dbReference type="Pfam" id="PF18911">
    <property type="entry name" value="PKD_4"/>
    <property type="match status" value="1"/>
</dbReference>
<dbReference type="Proteomes" id="UP000615755">
    <property type="component" value="Unassembled WGS sequence"/>
</dbReference>
<dbReference type="InterPro" id="IPR000601">
    <property type="entry name" value="PKD_dom"/>
</dbReference>
<dbReference type="InterPro" id="IPR035986">
    <property type="entry name" value="PKD_dom_sf"/>
</dbReference>
<evidence type="ECO:0000256" key="14">
    <source>
        <dbReference type="SAM" id="SignalP"/>
    </source>
</evidence>
<dbReference type="Gene3D" id="3.40.30.160">
    <property type="entry name" value="Collagenase ColT, N-terminal domain"/>
    <property type="match status" value="1"/>
</dbReference>
<dbReference type="Pfam" id="PF08453">
    <property type="entry name" value="Peptidase_M9_N"/>
    <property type="match status" value="1"/>
</dbReference>
<accession>A0ABR9E945</accession>
<feature type="signal peptide" evidence="14">
    <location>
        <begin position="1"/>
        <end position="21"/>
    </location>
</feature>
<dbReference type="PRINTS" id="PR00931">
    <property type="entry name" value="MICOLLPTASE"/>
</dbReference>
<evidence type="ECO:0000256" key="2">
    <source>
        <dbReference type="ARBA" id="ARBA00001913"/>
    </source>
</evidence>
<keyword evidence="7" id="KW-0645">Protease</keyword>
<name>A0ABR9E945_9GAMM</name>
<evidence type="ECO:0000256" key="8">
    <source>
        <dbReference type="ARBA" id="ARBA00022723"/>
    </source>
</evidence>
<dbReference type="CDD" id="cd00146">
    <property type="entry name" value="PKD"/>
    <property type="match status" value="1"/>
</dbReference>
<evidence type="ECO:0000256" key="12">
    <source>
        <dbReference type="ARBA" id="ARBA00023049"/>
    </source>
</evidence>
<reference evidence="16 17" key="1">
    <citation type="submission" date="2015-03" db="EMBL/GenBank/DDBJ databases">
        <title>Genome sequence of Pseudoalteromonas aurantia.</title>
        <authorList>
            <person name="Xie B.-B."/>
            <person name="Rong J.-C."/>
            <person name="Qin Q.-L."/>
            <person name="Zhang Y.-Z."/>
        </authorList>
    </citation>
    <scope>NUCLEOTIDE SEQUENCE [LARGE SCALE GENOMIC DNA]</scope>
    <source>
        <strain evidence="16 17">208</strain>
    </source>
</reference>
<keyword evidence="8" id="KW-0479">Metal-binding</keyword>
<evidence type="ECO:0000256" key="4">
    <source>
        <dbReference type="ARBA" id="ARBA00004613"/>
    </source>
</evidence>
<keyword evidence="11" id="KW-0862">Zinc</keyword>
<dbReference type="PROSITE" id="PS50093">
    <property type="entry name" value="PKD"/>
    <property type="match status" value="1"/>
</dbReference>
<dbReference type="InterPro" id="IPR002169">
    <property type="entry name" value="Peptidase_M9A/M9B"/>
</dbReference>
<dbReference type="InterPro" id="IPR022409">
    <property type="entry name" value="PKD/Chitinase_dom"/>
</dbReference>
<proteinExistence type="predicted"/>
<evidence type="ECO:0000256" key="11">
    <source>
        <dbReference type="ARBA" id="ARBA00022833"/>
    </source>
</evidence>
<evidence type="ECO:0000256" key="3">
    <source>
        <dbReference type="ARBA" id="ARBA00001947"/>
    </source>
</evidence>
<comment type="cofactor">
    <cofactor evidence="3">
        <name>Zn(2+)</name>
        <dbReference type="ChEBI" id="CHEBI:29105"/>
    </cofactor>
</comment>
<evidence type="ECO:0000313" key="16">
    <source>
        <dbReference type="EMBL" id="MBE0367515.1"/>
    </source>
</evidence>
<dbReference type="SMART" id="SM00089">
    <property type="entry name" value="PKD"/>
    <property type="match status" value="1"/>
</dbReference>
<feature type="domain" description="PKD" evidence="15">
    <location>
        <begin position="616"/>
        <end position="698"/>
    </location>
</feature>
<dbReference type="Pfam" id="PF01752">
    <property type="entry name" value="Peptidase_M9"/>
    <property type="match status" value="1"/>
</dbReference>
<keyword evidence="12" id="KW-0482">Metalloprotease</keyword>
<keyword evidence="10" id="KW-0378">Hydrolase</keyword>
<feature type="chain" id="PRO_5045717190" description="microbial collagenase" evidence="14">
    <location>
        <begin position="22"/>
        <end position="924"/>
    </location>
</feature>
<dbReference type="EC" id="3.4.24.3" evidence="5"/>
<keyword evidence="17" id="KW-1185">Reference proteome</keyword>